<evidence type="ECO:0000313" key="4">
    <source>
        <dbReference type="EMBL" id="SFF99629.1"/>
    </source>
</evidence>
<dbReference type="Proteomes" id="UP000198623">
    <property type="component" value="Unassembled WGS sequence"/>
</dbReference>
<dbReference type="PANTHER" id="PTHR35089:SF1">
    <property type="entry name" value="CHAPERONE PROTEIN SKP"/>
    <property type="match status" value="1"/>
</dbReference>
<dbReference type="Gene3D" id="3.30.910.20">
    <property type="entry name" value="Skp domain"/>
    <property type="match status" value="1"/>
</dbReference>
<dbReference type="SUPFAM" id="SSF111384">
    <property type="entry name" value="OmpH-like"/>
    <property type="match status" value="1"/>
</dbReference>
<dbReference type="PANTHER" id="PTHR35089">
    <property type="entry name" value="CHAPERONE PROTEIN SKP"/>
    <property type="match status" value="1"/>
</dbReference>
<evidence type="ECO:0000313" key="5">
    <source>
        <dbReference type="Proteomes" id="UP000198623"/>
    </source>
</evidence>
<dbReference type="EMBL" id="FOOU01000002">
    <property type="protein sequence ID" value="SFF99629.1"/>
    <property type="molecule type" value="Genomic_DNA"/>
</dbReference>
<dbReference type="GO" id="GO:0005829">
    <property type="term" value="C:cytosol"/>
    <property type="evidence" value="ECO:0007669"/>
    <property type="project" value="TreeGrafter"/>
</dbReference>
<evidence type="ECO:0000256" key="1">
    <source>
        <dbReference type="ARBA" id="ARBA00009091"/>
    </source>
</evidence>
<comment type="similarity">
    <text evidence="1">Belongs to the Skp family.</text>
</comment>
<keyword evidence="2" id="KW-0732">Signal</keyword>
<accession>A0A1I2N9R8</accession>
<dbReference type="RefSeq" id="WP_090725037.1">
    <property type="nucleotide sequence ID" value="NZ_FOOU01000002.1"/>
</dbReference>
<dbReference type="OrthoDB" id="5702594at2"/>
<dbReference type="STRING" id="1045558.SAMN05216175_102341"/>
<reference evidence="5" key="1">
    <citation type="submission" date="2016-10" db="EMBL/GenBank/DDBJ databases">
        <authorList>
            <person name="Varghese N."/>
            <person name="Submissions S."/>
        </authorList>
    </citation>
    <scope>NUCLEOTIDE SEQUENCE [LARGE SCALE GENOMIC DNA]</scope>
    <source>
        <strain evidence="5">CGMCC 1.10971</strain>
    </source>
</reference>
<evidence type="ECO:0000256" key="3">
    <source>
        <dbReference type="SAM" id="Coils"/>
    </source>
</evidence>
<dbReference type="GO" id="GO:0051082">
    <property type="term" value="F:unfolded protein binding"/>
    <property type="evidence" value="ECO:0007669"/>
    <property type="project" value="InterPro"/>
</dbReference>
<proteinExistence type="inferred from homology"/>
<dbReference type="InterPro" id="IPR024930">
    <property type="entry name" value="Skp_dom_sf"/>
</dbReference>
<sequence>MKLLKIIAICVSVAFAPVVLADKVAVLGYEEALLKSNAASGFRETLKKELQGEQKRVLELEKQAKSLREKIQQNGASMSQDALRQAQLQFQKAFEEYQRSGQALQQKGAERQQEFINDMRPKLDKIIKKIIDDNNYDVVIAKKATVYVAKGFDITESVIQQLNK</sequence>
<protein>
    <submittedName>
        <fullName evidence="4">Outer membrane protein</fullName>
    </submittedName>
</protein>
<keyword evidence="5" id="KW-1185">Reference proteome</keyword>
<dbReference type="SMART" id="SM00935">
    <property type="entry name" value="OmpH"/>
    <property type="match status" value="1"/>
</dbReference>
<organism evidence="4 5">
    <name type="scientific">Neptunomonas qingdaonensis</name>
    <dbReference type="NCBI Taxonomy" id="1045558"/>
    <lineage>
        <taxon>Bacteria</taxon>
        <taxon>Pseudomonadati</taxon>
        <taxon>Pseudomonadota</taxon>
        <taxon>Gammaproteobacteria</taxon>
        <taxon>Oceanospirillales</taxon>
        <taxon>Oceanospirillaceae</taxon>
        <taxon>Neptunomonas</taxon>
    </lineage>
</organism>
<feature type="coiled-coil region" evidence="3">
    <location>
        <begin position="43"/>
        <end position="70"/>
    </location>
</feature>
<dbReference type="AlphaFoldDB" id="A0A1I2N9R8"/>
<name>A0A1I2N9R8_9GAMM</name>
<evidence type="ECO:0000256" key="2">
    <source>
        <dbReference type="ARBA" id="ARBA00022729"/>
    </source>
</evidence>
<dbReference type="GO" id="GO:0050821">
    <property type="term" value="P:protein stabilization"/>
    <property type="evidence" value="ECO:0007669"/>
    <property type="project" value="TreeGrafter"/>
</dbReference>
<dbReference type="InterPro" id="IPR005632">
    <property type="entry name" value="Chaperone_Skp"/>
</dbReference>
<gene>
    <name evidence="4" type="ORF">SAMN05216175_102341</name>
</gene>
<dbReference type="Pfam" id="PF03938">
    <property type="entry name" value="OmpH"/>
    <property type="match status" value="1"/>
</dbReference>
<keyword evidence="3" id="KW-0175">Coiled coil</keyword>